<dbReference type="PANTHER" id="PTHR28298:SF1">
    <property type="entry name" value="EISOSOME PROTEIN 1"/>
    <property type="match status" value="1"/>
</dbReference>
<feature type="compositionally biased region" description="Basic and acidic residues" evidence="2">
    <location>
        <begin position="551"/>
        <end position="568"/>
    </location>
</feature>
<dbReference type="GO" id="GO:0070941">
    <property type="term" value="P:eisosome assembly"/>
    <property type="evidence" value="ECO:0007669"/>
    <property type="project" value="TreeGrafter"/>
</dbReference>
<feature type="region of interest" description="Disordered" evidence="2">
    <location>
        <begin position="467"/>
        <end position="487"/>
    </location>
</feature>
<dbReference type="InterPro" id="IPR024527">
    <property type="entry name" value="Eisosome1"/>
</dbReference>
<organism evidence="3 4">
    <name type="scientific">Australozyma saopauloensis</name>
    <dbReference type="NCBI Taxonomy" id="291208"/>
    <lineage>
        <taxon>Eukaryota</taxon>
        <taxon>Fungi</taxon>
        <taxon>Dikarya</taxon>
        <taxon>Ascomycota</taxon>
        <taxon>Saccharomycotina</taxon>
        <taxon>Pichiomycetes</taxon>
        <taxon>Metschnikowiaceae</taxon>
        <taxon>Australozyma</taxon>
    </lineage>
</organism>
<feature type="region of interest" description="Disordered" evidence="2">
    <location>
        <begin position="128"/>
        <end position="157"/>
    </location>
</feature>
<feature type="region of interest" description="Disordered" evidence="2">
    <location>
        <begin position="189"/>
        <end position="220"/>
    </location>
</feature>
<evidence type="ECO:0000313" key="4">
    <source>
        <dbReference type="Proteomes" id="UP001338582"/>
    </source>
</evidence>
<feature type="compositionally biased region" description="Polar residues" evidence="2">
    <location>
        <begin position="658"/>
        <end position="669"/>
    </location>
</feature>
<evidence type="ECO:0000256" key="1">
    <source>
        <dbReference type="ARBA" id="ARBA00008528"/>
    </source>
</evidence>
<reference evidence="3 4" key="1">
    <citation type="submission" date="2023-10" db="EMBL/GenBank/DDBJ databases">
        <title>Draft Genome Sequence of Candida saopaulonensis from a very Premature Infant with Sepsis.</title>
        <authorList>
            <person name="Ning Y."/>
            <person name="Dai R."/>
            <person name="Xiao M."/>
            <person name="Xu Y."/>
            <person name="Yan Q."/>
            <person name="Zhang L."/>
        </authorList>
    </citation>
    <scope>NUCLEOTIDE SEQUENCE [LARGE SCALE GENOMIC DNA]</scope>
    <source>
        <strain evidence="3 4">19XY460</strain>
    </source>
</reference>
<feature type="compositionally biased region" description="Low complexity" evidence="2">
    <location>
        <begin position="128"/>
        <end position="138"/>
    </location>
</feature>
<gene>
    <name evidence="3" type="ORF">PUMCH_000539</name>
</gene>
<feature type="compositionally biased region" description="Basic and acidic residues" evidence="2">
    <location>
        <begin position="350"/>
        <end position="385"/>
    </location>
</feature>
<dbReference type="Pfam" id="PF12757">
    <property type="entry name" value="Eisosome1"/>
    <property type="match status" value="1"/>
</dbReference>
<dbReference type="AlphaFoldDB" id="A0AAX4H511"/>
<dbReference type="EMBL" id="CP138894">
    <property type="protein sequence ID" value="WPK23304.1"/>
    <property type="molecule type" value="Genomic_DNA"/>
</dbReference>
<sequence>MSVYQNNGKPLSQQALYQQKLRQGVYDSPGKPSVGVSSNASDTAALLAASSDLTVKPSYERTKAAPEAHTAALAAKKSETKAWSRTSTDPHADAAAASAKIAPTSSVAPELGLPAAYNKTSVYNQAMTNSTNSMTSRSTPDKLVSKHGLAGKPAAPAAPLNIGKISQLADQNSSLLINKRFNPENDYRSGINSSKVDPSAATAAATAPNLMRHGSGHTDAVSSQRRTQTFQASDVVDAALLAAASAKASERLNSISLASDLDIKQRAQVYSKALAAAQRDSEARMKDHKSGMVDLGGGLSLPISEVDKLANLIVQPVLDDLGTKADAQRDTDAKQKRKKFELLQLHQKSKKEDEERKVAEKAEREQAKQERLAGHEQDKLEEDEKVKQFEAEKLAIVGEKEKELEELKATHAAEQEELLKTKTENEARIEEEESKLIADRKEELENMQAEKDEILRPVNEELEVETGKLNELTEQRDSVKAEYEETQKLNDERAAKVAEMKKKLESLAESIEQHNTLLLEIIPKREALDTEVGELEEKSAAQLLNAGQSKTELDKDVSDLEKQKEEYTSAKATTKKDILAAHEERVIDAHKINNELPEHLKETIHEDKLLDTGSLFSVEKKKHVAEVPEVKPVKAERDTAKHRKSFREKLSGMKHSFLPSSKSSENSGQ</sequence>
<keyword evidence="4" id="KW-1185">Reference proteome</keyword>
<feature type="region of interest" description="Disordered" evidence="2">
    <location>
        <begin position="415"/>
        <end position="439"/>
    </location>
</feature>
<evidence type="ECO:0000256" key="2">
    <source>
        <dbReference type="SAM" id="MobiDB-lite"/>
    </source>
</evidence>
<dbReference type="PANTHER" id="PTHR28298">
    <property type="entry name" value="EISOSOME PROTEIN 1"/>
    <property type="match status" value="1"/>
</dbReference>
<feature type="compositionally biased region" description="Basic and acidic residues" evidence="2">
    <location>
        <begin position="76"/>
        <end position="92"/>
    </location>
</feature>
<feature type="region of interest" description="Disordered" evidence="2">
    <location>
        <begin position="546"/>
        <end position="568"/>
    </location>
</feature>
<feature type="region of interest" description="Disordered" evidence="2">
    <location>
        <begin position="633"/>
        <end position="669"/>
    </location>
</feature>
<dbReference type="KEGG" id="asau:88171608"/>
<dbReference type="Proteomes" id="UP001338582">
    <property type="component" value="Chromosome 1"/>
</dbReference>
<dbReference type="GeneID" id="88171608"/>
<evidence type="ECO:0000313" key="3">
    <source>
        <dbReference type="EMBL" id="WPK23304.1"/>
    </source>
</evidence>
<evidence type="ECO:0008006" key="5">
    <source>
        <dbReference type="Google" id="ProtNLM"/>
    </source>
</evidence>
<feature type="region of interest" description="Disordered" evidence="2">
    <location>
        <begin position="326"/>
        <end position="385"/>
    </location>
</feature>
<name>A0AAX4H511_9ASCO</name>
<dbReference type="RefSeq" id="XP_062875691.1">
    <property type="nucleotide sequence ID" value="XM_063019621.1"/>
</dbReference>
<accession>A0AAX4H511</accession>
<protein>
    <recommendedName>
        <fullName evidence="5">Eisosome protein 1</fullName>
    </recommendedName>
</protein>
<proteinExistence type="inferred from homology"/>
<comment type="similarity">
    <text evidence="1">Belongs to the EIS1 family.</text>
</comment>
<feature type="region of interest" description="Disordered" evidence="2">
    <location>
        <begin position="62"/>
        <end position="101"/>
    </location>
</feature>